<evidence type="ECO:0000259" key="6">
    <source>
        <dbReference type="PROSITE" id="PS51296"/>
    </source>
</evidence>
<dbReference type="Pfam" id="PF19112">
    <property type="entry name" value="VanA_C"/>
    <property type="match status" value="1"/>
</dbReference>
<evidence type="ECO:0000256" key="4">
    <source>
        <dbReference type="ARBA" id="ARBA00023004"/>
    </source>
</evidence>
<keyword evidence="1" id="KW-0001">2Fe-2S</keyword>
<dbReference type="CDD" id="cd03469">
    <property type="entry name" value="Rieske_RO_Alpha_N"/>
    <property type="match status" value="1"/>
</dbReference>
<organism evidence="7 8">
    <name type="scientific">Candidatus Synechococcus calcipolaris G9</name>
    <dbReference type="NCBI Taxonomy" id="1497997"/>
    <lineage>
        <taxon>Bacteria</taxon>
        <taxon>Bacillati</taxon>
        <taxon>Cyanobacteriota</taxon>
        <taxon>Cyanophyceae</taxon>
        <taxon>Synechococcales</taxon>
        <taxon>Synechococcaceae</taxon>
        <taxon>Synechococcus</taxon>
    </lineage>
</organism>
<dbReference type="PROSITE" id="PS00570">
    <property type="entry name" value="RING_HYDROXYL_ALPHA"/>
    <property type="match status" value="1"/>
</dbReference>
<name>A0ABT6EV04_9SYNE</name>
<dbReference type="SUPFAM" id="SSF50022">
    <property type="entry name" value="ISP domain"/>
    <property type="match status" value="1"/>
</dbReference>
<evidence type="ECO:0000256" key="5">
    <source>
        <dbReference type="ARBA" id="ARBA00023014"/>
    </source>
</evidence>
<dbReference type="PROSITE" id="PS51296">
    <property type="entry name" value="RIESKE"/>
    <property type="match status" value="1"/>
</dbReference>
<dbReference type="Proteomes" id="UP001154265">
    <property type="component" value="Unassembled WGS sequence"/>
</dbReference>
<dbReference type="Gene3D" id="2.102.10.10">
    <property type="entry name" value="Rieske [2Fe-2S] iron-sulphur domain"/>
    <property type="match status" value="1"/>
</dbReference>
<dbReference type="Pfam" id="PF00355">
    <property type="entry name" value="Rieske"/>
    <property type="match status" value="1"/>
</dbReference>
<evidence type="ECO:0000256" key="1">
    <source>
        <dbReference type="ARBA" id="ARBA00022714"/>
    </source>
</evidence>
<dbReference type="EMBL" id="JAKKUT010000001">
    <property type="protein sequence ID" value="MDG2989669.1"/>
    <property type="molecule type" value="Genomic_DNA"/>
</dbReference>
<evidence type="ECO:0000256" key="2">
    <source>
        <dbReference type="ARBA" id="ARBA00022723"/>
    </source>
</evidence>
<dbReference type="SUPFAM" id="SSF55961">
    <property type="entry name" value="Bet v1-like"/>
    <property type="match status" value="1"/>
</dbReference>
<dbReference type="PANTHER" id="PTHR21266:SF59">
    <property type="entry name" value="BLR4922 PROTEIN"/>
    <property type="match status" value="1"/>
</dbReference>
<keyword evidence="5" id="KW-0411">Iron-sulfur</keyword>
<sequence length="349" mass="39317">MLKNSWYAVEQATAVGQQPKSTQVLGQDIVLWRSPQGELVAMADHCLHRGAKLSQGWIEQGCLTCPYHGWRYTPEGICVHIPANDDHATIPKRAHLKTYPVQEKYGLIWLYWGDLPPDQGLPIPPLPEYATPGWRAVYGESLWPAHFSRVTEGNMDSSHAPFVHSSFFSLRNDAVVPSYDVDITPSSVSALTVSKPPKRVGLLKFILKRDRPLTTAQLTAYLPGVNRIDVDFKFRGYRFIYFGAHTPITATTTRTQWIGLRNFLPFSWADGHSRKNIIQTYEEDCQVIATMRPAIVPFHQSSEVLVASDALQVAYRKLLRQYADRGWWISEGKDLETSSDSAEGVMGQC</sequence>
<dbReference type="InterPro" id="IPR036922">
    <property type="entry name" value="Rieske_2Fe-2S_sf"/>
</dbReference>
<keyword evidence="8" id="KW-1185">Reference proteome</keyword>
<dbReference type="InterPro" id="IPR050584">
    <property type="entry name" value="Cholesterol_7-desaturase"/>
</dbReference>
<reference evidence="7" key="1">
    <citation type="journal article" date="2022" name="Genome Biol. Evol.">
        <title>A New Gene Family Diagnostic for Intracellular Biomineralization of Amorphous Ca Carbonates by Cyanobacteria.</title>
        <authorList>
            <person name="Benzerara K."/>
            <person name="Duprat E."/>
            <person name="Bitard-Feildel T."/>
            <person name="Caumes G."/>
            <person name="Cassier-Chauvat C."/>
            <person name="Chauvat F."/>
            <person name="Dezi M."/>
            <person name="Diop S.I."/>
            <person name="Gaschignard G."/>
            <person name="Gorgen S."/>
            <person name="Gugger M."/>
            <person name="Lopez-Garcia P."/>
            <person name="Millet M."/>
            <person name="Skouri-Panet F."/>
            <person name="Moreira D."/>
            <person name="Callebaut I."/>
        </authorList>
    </citation>
    <scope>NUCLEOTIDE SEQUENCE</scope>
    <source>
        <strain evidence="7">G9</strain>
    </source>
</reference>
<evidence type="ECO:0000313" key="8">
    <source>
        <dbReference type="Proteomes" id="UP001154265"/>
    </source>
</evidence>
<evidence type="ECO:0000256" key="3">
    <source>
        <dbReference type="ARBA" id="ARBA00023002"/>
    </source>
</evidence>
<gene>
    <name evidence="7" type="ORF">L3556_01785</name>
</gene>
<feature type="domain" description="Rieske" evidence="6">
    <location>
        <begin position="6"/>
        <end position="110"/>
    </location>
</feature>
<proteinExistence type="predicted"/>
<evidence type="ECO:0000313" key="7">
    <source>
        <dbReference type="EMBL" id="MDG2989669.1"/>
    </source>
</evidence>
<dbReference type="InterPro" id="IPR015881">
    <property type="entry name" value="ARHD_Rieske_2Fe_2S"/>
</dbReference>
<accession>A0ABT6EV04</accession>
<reference evidence="7" key="2">
    <citation type="submission" date="2022-01" db="EMBL/GenBank/DDBJ databases">
        <authorList>
            <person name="Zivanovic Y."/>
            <person name="Moreira D."/>
            <person name="Lopez-Garcia P."/>
        </authorList>
    </citation>
    <scope>NUCLEOTIDE SEQUENCE</scope>
    <source>
        <strain evidence="7">G9</strain>
    </source>
</reference>
<dbReference type="Gene3D" id="3.90.380.10">
    <property type="entry name" value="Naphthalene 1,2-dioxygenase Alpha Subunit, Chain A, domain 1"/>
    <property type="match status" value="1"/>
</dbReference>
<dbReference type="InterPro" id="IPR044043">
    <property type="entry name" value="VanA_C_cat"/>
</dbReference>
<keyword evidence="2" id="KW-0479">Metal-binding</keyword>
<dbReference type="RefSeq" id="WP_277865585.1">
    <property type="nucleotide sequence ID" value="NZ_JAKKUT010000001.1"/>
</dbReference>
<comment type="caution">
    <text evidence="7">The sequence shown here is derived from an EMBL/GenBank/DDBJ whole genome shotgun (WGS) entry which is preliminary data.</text>
</comment>
<dbReference type="InterPro" id="IPR017941">
    <property type="entry name" value="Rieske_2Fe-2S"/>
</dbReference>
<protein>
    <submittedName>
        <fullName evidence="7">Rieske 2Fe-2S domain-containing protein</fullName>
    </submittedName>
</protein>
<keyword evidence="3" id="KW-0560">Oxidoreductase</keyword>
<keyword evidence="4" id="KW-0408">Iron</keyword>
<dbReference type="PANTHER" id="PTHR21266">
    <property type="entry name" value="IRON-SULFUR DOMAIN CONTAINING PROTEIN"/>
    <property type="match status" value="1"/>
</dbReference>